<reference evidence="6 7" key="1">
    <citation type="submission" date="2019-07" db="EMBL/GenBank/DDBJ databases">
        <title>Whole genome shotgun sequence of Pseudoalteromonas espejiana NBRC 102222.</title>
        <authorList>
            <person name="Hosoyama A."/>
            <person name="Uohara A."/>
            <person name="Ohji S."/>
            <person name="Ichikawa N."/>
        </authorList>
    </citation>
    <scope>NUCLEOTIDE SEQUENCE [LARGE SCALE GENOMIC DNA]</scope>
    <source>
        <strain evidence="6 7">NBRC 102222</strain>
    </source>
</reference>
<keyword evidence="2 4" id="KW-0560">Oxidoreductase</keyword>
<dbReference type="InterPro" id="IPR029061">
    <property type="entry name" value="THDP-binding"/>
</dbReference>
<dbReference type="InterPro" id="IPR050771">
    <property type="entry name" value="Alpha-ketoacid_DH_E1_comp"/>
</dbReference>
<evidence type="ECO:0000256" key="4">
    <source>
        <dbReference type="RuleBase" id="RU365014"/>
    </source>
</evidence>
<dbReference type="Gene3D" id="3.40.50.970">
    <property type="match status" value="1"/>
</dbReference>
<sequence>MSNPNNVSLNINHDLTFIDGHALTIPTLSILTEDGDIHPSATAPDISKNTAIKLYETMRFIRLLDERMQGAQRQGRVSFYMQCLGEEAAVTASAAALDQDDMIMAQYREQAALHYRGFTLDQFMNQMFSNELDLGKGRQMPIHYGSKELNYMTISSPLGTQIPQATGYAYGQKVKHIDAKSGELESPIDNVTICYFGEGAASEGDFHAGLNMAAVHKAPVIFFARNNGYAISTPADEQFKGDGIASRGVGYGIKTIRVDGSDALAVFAATQKAREIASTHGEPVLIESIAYRLGAHSTSDDPSGYRSKDEEANHKVCPIDKFKKWLIKQDWLNEEDDAKAKEAIREDILAALKRAEKVQKPALEALISDVYDTPIPSLVRQYDDLKAHIKQHPDAYPITAGRIK</sequence>
<dbReference type="InterPro" id="IPR001017">
    <property type="entry name" value="DH_E1"/>
</dbReference>
<dbReference type="AlphaFoldDB" id="A0A510XXH7"/>
<gene>
    <name evidence="6" type="primary">bkdA1</name>
    <name evidence="6" type="ORF">PES01_25530</name>
</gene>
<evidence type="ECO:0000256" key="2">
    <source>
        <dbReference type="ARBA" id="ARBA00023002"/>
    </source>
</evidence>
<protein>
    <recommendedName>
        <fullName evidence="4">2-oxoisovalerate dehydrogenase subunit alpha</fullName>
        <ecNumber evidence="4">1.2.4.4</ecNumber>
    </recommendedName>
    <alternativeName>
        <fullName evidence="4">Branched-chain alpha-keto acid dehydrogenase E1 component alpha chain</fullName>
    </alternativeName>
</protein>
<dbReference type="EC" id="1.2.4.4" evidence="4"/>
<dbReference type="PANTHER" id="PTHR43380:SF1">
    <property type="entry name" value="2-OXOISOVALERATE DEHYDROGENASE SUBUNIT ALPHA, MITOCHONDRIAL"/>
    <property type="match status" value="1"/>
</dbReference>
<evidence type="ECO:0000259" key="5">
    <source>
        <dbReference type="Pfam" id="PF00676"/>
    </source>
</evidence>
<dbReference type="CDD" id="cd02000">
    <property type="entry name" value="TPP_E1_PDC_ADC_BCADC"/>
    <property type="match status" value="1"/>
</dbReference>
<evidence type="ECO:0000256" key="1">
    <source>
        <dbReference type="ARBA" id="ARBA00001964"/>
    </source>
</evidence>
<dbReference type="Proteomes" id="UP000321419">
    <property type="component" value="Unassembled WGS sequence"/>
</dbReference>
<keyword evidence="3 4" id="KW-0786">Thiamine pyrophosphate</keyword>
<dbReference type="Pfam" id="PF00676">
    <property type="entry name" value="E1_dh"/>
    <property type="match status" value="1"/>
</dbReference>
<feature type="domain" description="Dehydrogenase E1 component" evidence="5">
    <location>
        <begin position="56"/>
        <end position="362"/>
    </location>
</feature>
<dbReference type="FunFam" id="3.40.50.970:FF:000055">
    <property type="entry name" value="2-oxoisovalerate dehydrogenase subunit alpha"/>
    <property type="match status" value="1"/>
</dbReference>
<dbReference type="RefSeq" id="WP_089347734.1">
    <property type="nucleotide sequence ID" value="NZ_BJUM01000024.1"/>
</dbReference>
<dbReference type="PANTHER" id="PTHR43380">
    <property type="entry name" value="2-OXOISOVALERATE DEHYDROGENASE SUBUNIT ALPHA, MITOCHONDRIAL"/>
    <property type="match status" value="1"/>
</dbReference>
<name>A0A510XXH7_9GAMM</name>
<dbReference type="SUPFAM" id="SSF52518">
    <property type="entry name" value="Thiamin diphosphate-binding fold (THDP-binding)"/>
    <property type="match status" value="1"/>
</dbReference>
<comment type="catalytic activity">
    <reaction evidence="4">
        <text>N(6)-[(R)-lipoyl]-L-lysyl-[protein] + 3-methyl-2-oxobutanoate + H(+) = N(6)-[(R)-S(8)-2-methylpropanoyldihydrolipoyl]-L-lysyl-[protein] + CO2</text>
        <dbReference type="Rhea" id="RHEA:13457"/>
        <dbReference type="Rhea" id="RHEA-COMP:10474"/>
        <dbReference type="Rhea" id="RHEA-COMP:10497"/>
        <dbReference type="ChEBI" id="CHEBI:11851"/>
        <dbReference type="ChEBI" id="CHEBI:15378"/>
        <dbReference type="ChEBI" id="CHEBI:16526"/>
        <dbReference type="ChEBI" id="CHEBI:83099"/>
        <dbReference type="ChEBI" id="CHEBI:83142"/>
        <dbReference type="EC" id="1.2.4.4"/>
    </reaction>
</comment>
<dbReference type="EMBL" id="BJUM01000024">
    <property type="protein sequence ID" value="GEK55708.1"/>
    <property type="molecule type" value="Genomic_DNA"/>
</dbReference>
<accession>A0A510XXH7</accession>
<evidence type="ECO:0000313" key="7">
    <source>
        <dbReference type="Proteomes" id="UP000321419"/>
    </source>
</evidence>
<comment type="function">
    <text evidence="4">The branched-chain alpha-keto dehydrogenase complex catalyzes the overall conversion of alpha-keto acids to acyl-CoA and CO(2). It contains multiple copies of three enzymatic components: branched-chain alpha-keto acid decarboxylase (E1), lipoamide acyltransferase (E2) and lipoamide dehydrogenase (E3).</text>
</comment>
<comment type="caution">
    <text evidence="6">The sequence shown here is derived from an EMBL/GenBank/DDBJ whole genome shotgun (WGS) entry which is preliminary data.</text>
</comment>
<dbReference type="OrthoDB" id="9766715at2"/>
<dbReference type="GO" id="GO:0003863">
    <property type="term" value="F:branched-chain 2-oxo acid dehydrogenase activity"/>
    <property type="evidence" value="ECO:0007669"/>
    <property type="project" value="UniProtKB-EC"/>
</dbReference>
<evidence type="ECO:0000313" key="6">
    <source>
        <dbReference type="EMBL" id="GEK55708.1"/>
    </source>
</evidence>
<evidence type="ECO:0000256" key="3">
    <source>
        <dbReference type="ARBA" id="ARBA00023052"/>
    </source>
</evidence>
<comment type="cofactor">
    <cofactor evidence="1 4">
        <name>thiamine diphosphate</name>
        <dbReference type="ChEBI" id="CHEBI:58937"/>
    </cofactor>
</comment>
<proteinExistence type="inferred from homology"/>
<dbReference type="GO" id="GO:0009083">
    <property type="term" value="P:branched-chain amino acid catabolic process"/>
    <property type="evidence" value="ECO:0007669"/>
    <property type="project" value="TreeGrafter"/>
</dbReference>
<comment type="similarity">
    <text evidence="4">Belongs to the BCKDHA family.</text>
</comment>
<keyword evidence="7" id="KW-1185">Reference proteome</keyword>
<organism evidence="6 7">
    <name type="scientific">Pseudoalteromonas espejiana</name>
    <dbReference type="NCBI Taxonomy" id="28107"/>
    <lineage>
        <taxon>Bacteria</taxon>
        <taxon>Pseudomonadati</taxon>
        <taxon>Pseudomonadota</taxon>
        <taxon>Gammaproteobacteria</taxon>
        <taxon>Alteromonadales</taxon>
        <taxon>Pseudoalteromonadaceae</taxon>
        <taxon>Pseudoalteromonas</taxon>
    </lineage>
</organism>